<protein>
    <recommendedName>
        <fullName evidence="3">DUF3806 domain-containing protein</fullName>
    </recommendedName>
</protein>
<sequence>MEHAVTDTPPATSAPRLAADIVAVVREGTGIRLDYTPASLAEADRVIGSIRREHPPIEAVLPALHGFGAYLGEVLARTTTAAWVVLDAEQRGTFGQPFGLRTPDGRIWDPLGRAVQRYENGPQDALHRFYREVADWART</sequence>
<dbReference type="OrthoDB" id="4640272at2"/>
<dbReference type="EMBL" id="FODD01000056">
    <property type="protein sequence ID" value="SEO92513.1"/>
    <property type="molecule type" value="Genomic_DNA"/>
</dbReference>
<dbReference type="AlphaFoldDB" id="A0A1H8TPQ1"/>
<evidence type="ECO:0000313" key="1">
    <source>
        <dbReference type="EMBL" id="SEO92513.1"/>
    </source>
</evidence>
<evidence type="ECO:0000313" key="2">
    <source>
        <dbReference type="Proteomes" id="UP000181951"/>
    </source>
</evidence>
<organism evidence="1 2">
    <name type="scientific">Actinacidiphila rubida</name>
    <dbReference type="NCBI Taxonomy" id="310780"/>
    <lineage>
        <taxon>Bacteria</taxon>
        <taxon>Bacillati</taxon>
        <taxon>Actinomycetota</taxon>
        <taxon>Actinomycetes</taxon>
        <taxon>Kitasatosporales</taxon>
        <taxon>Streptomycetaceae</taxon>
        <taxon>Actinacidiphila</taxon>
    </lineage>
</organism>
<accession>A0A1H8TPQ1</accession>
<keyword evidence="2" id="KW-1185">Reference proteome</keyword>
<name>A0A1H8TPQ1_9ACTN</name>
<evidence type="ECO:0008006" key="3">
    <source>
        <dbReference type="Google" id="ProtNLM"/>
    </source>
</evidence>
<gene>
    <name evidence="1" type="ORF">SAMN05216267_105617</name>
</gene>
<dbReference type="STRING" id="310780.SAMN05216267_105617"/>
<reference evidence="1 2" key="1">
    <citation type="submission" date="2016-10" db="EMBL/GenBank/DDBJ databases">
        <authorList>
            <person name="de Groot N.N."/>
        </authorList>
    </citation>
    <scope>NUCLEOTIDE SEQUENCE [LARGE SCALE GENOMIC DNA]</scope>
    <source>
        <strain evidence="1 2">CGMCC 4.2026</strain>
    </source>
</reference>
<proteinExistence type="predicted"/>
<dbReference type="Proteomes" id="UP000181951">
    <property type="component" value="Unassembled WGS sequence"/>
</dbReference>